<keyword evidence="14" id="KW-0408">Iron</keyword>
<evidence type="ECO:0000256" key="17">
    <source>
        <dbReference type="SAM" id="SignalP"/>
    </source>
</evidence>
<evidence type="ECO:0000256" key="1">
    <source>
        <dbReference type="ARBA" id="ARBA00004141"/>
    </source>
</evidence>
<dbReference type="GO" id="GO:0046872">
    <property type="term" value="F:metal ion binding"/>
    <property type="evidence" value="ECO:0007669"/>
    <property type="project" value="UniProtKB-UniRule"/>
</dbReference>
<dbReference type="Pfam" id="PF05730">
    <property type="entry name" value="CFEM"/>
    <property type="match status" value="1"/>
</dbReference>
<keyword evidence="10 16" id="KW-0472">Membrane</keyword>
<evidence type="ECO:0000256" key="8">
    <source>
        <dbReference type="ARBA" id="ARBA00022729"/>
    </source>
</evidence>
<dbReference type="SMART" id="SM00747">
    <property type="entry name" value="CFEM"/>
    <property type="match status" value="1"/>
</dbReference>
<keyword evidence="14" id="KW-0349">Heme</keyword>
<feature type="disulfide bond" evidence="14">
    <location>
        <begin position="50"/>
        <end position="83"/>
    </location>
</feature>
<reference evidence="19 20" key="1">
    <citation type="submission" date="2015-06" db="EMBL/GenBank/DDBJ databases">
        <title>Draft genome of the ant-associated black yeast Phialophora attae CBS 131958.</title>
        <authorList>
            <person name="Moreno L.F."/>
            <person name="Stielow B.J."/>
            <person name="de Hoog S."/>
            <person name="Vicente V.A."/>
            <person name="Weiss V.A."/>
            <person name="de Vries M."/>
            <person name="Cruz L.M."/>
            <person name="Souza E.M."/>
        </authorList>
    </citation>
    <scope>NUCLEOTIDE SEQUENCE [LARGE SCALE GENOMIC DNA]</scope>
    <source>
        <strain evidence="19 20">CBS 131958</strain>
    </source>
</reference>
<feature type="transmembrane region" description="Helical" evidence="16">
    <location>
        <begin position="329"/>
        <end position="347"/>
    </location>
</feature>
<feature type="signal peptide" evidence="17">
    <location>
        <begin position="1"/>
        <end position="16"/>
    </location>
</feature>
<keyword evidence="11 14" id="KW-1015">Disulfide bond</keyword>
<proteinExistence type="inferred from homology"/>
<dbReference type="Proteomes" id="UP000038010">
    <property type="component" value="Unassembled WGS sequence"/>
</dbReference>
<evidence type="ECO:0000256" key="4">
    <source>
        <dbReference type="ARBA" id="ARBA00010031"/>
    </source>
</evidence>
<dbReference type="STRING" id="1664694.A0A0N1HUK5"/>
<keyword evidence="12" id="KW-0449">Lipoprotein</keyword>
<comment type="subcellular location">
    <subcellularLocation>
        <location evidence="2">Membrane</location>
        <topology evidence="2">Lipid-anchor</topology>
        <topology evidence="2">GPI-anchor</topology>
    </subcellularLocation>
    <subcellularLocation>
        <location evidence="1">Membrane</location>
        <topology evidence="1">Multi-pass membrane protein</topology>
    </subcellularLocation>
    <subcellularLocation>
        <location evidence="3">Secreted</location>
    </subcellularLocation>
</comment>
<keyword evidence="8 17" id="KW-0732">Signal</keyword>
<dbReference type="PANTHER" id="PTHR33048">
    <property type="entry name" value="PTH11-LIKE INTEGRAL MEMBRANE PROTEIN (AFU_ORTHOLOGUE AFUA_5G11245)"/>
    <property type="match status" value="1"/>
</dbReference>
<keyword evidence="9 16" id="KW-1133">Transmembrane helix</keyword>
<feature type="chain" id="PRO_5005873533" description="CFEM domain-containing protein" evidence="17">
    <location>
        <begin position="17"/>
        <end position="475"/>
    </location>
</feature>
<keyword evidence="7 16" id="KW-0812">Transmembrane</keyword>
<evidence type="ECO:0000256" key="13">
    <source>
        <dbReference type="ARBA" id="ARBA00038359"/>
    </source>
</evidence>
<feature type="compositionally biased region" description="Polar residues" evidence="15">
    <location>
        <begin position="422"/>
        <end position="431"/>
    </location>
</feature>
<feature type="transmembrane region" description="Helical" evidence="16">
    <location>
        <begin position="93"/>
        <end position="114"/>
    </location>
</feature>
<dbReference type="GO" id="GO:0005576">
    <property type="term" value="C:extracellular region"/>
    <property type="evidence" value="ECO:0007669"/>
    <property type="project" value="UniProtKB-SubCell"/>
</dbReference>
<evidence type="ECO:0000313" key="19">
    <source>
        <dbReference type="EMBL" id="KPI43085.1"/>
    </source>
</evidence>
<comment type="caution">
    <text evidence="19">The sequence shown here is derived from an EMBL/GenBank/DDBJ whole genome shotgun (WGS) entry which is preliminary data.</text>
</comment>
<evidence type="ECO:0000256" key="5">
    <source>
        <dbReference type="ARBA" id="ARBA00022525"/>
    </source>
</evidence>
<feature type="transmembrane region" description="Helical" evidence="16">
    <location>
        <begin position="291"/>
        <end position="309"/>
    </location>
</feature>
<feature type="binding site" description="axial binding residue" evidence="14">
    <location>
        <position position="45"/>
    </location>
    <ligand>
        <name>heme</name>
        <dbReference type="ChEBI" id="CHEBI:30413"/>
    </ligand>
    <ligandPart>
        <name>Fe</name>
        <dbReference type="ChEBI" id="CHEBI:18248"/>
    </ligandPart>
</feature>
<dbReference type="InterPro" id="IPR052337">
    <property type="entry name" value="SAT4-like"/>
</dbReference>
<feature type="transmembrane region" description="Helical" evidence="16">
    <location>
        <begin position="248"/>
        <end position="270"/>
    </location>
</feature>
<feature type="transmembrane region" description="Helical" evidence="16">
    <location>
        <begin position="168"/>
        <end position="194"/>
    </location>
</feature>
<dbReference type="InterPro" id="IPR008427">
    <property type="entry name" value="Extracellular_membr_CFEM_dom"/>
</dbReference>
<evidence type="ECO:0000256" key="15">
    <source>
        <dbReference type="SAM" id="MobiDB-lite"/>
    </source>
</evidence>
<feature type="region of interest" description="Disordered" evidence="15">
    <location>
        <begin position="415"/>
        <end position="451"/>
    </location>
</feature>
<organism evidence="19 20">
    <name type="scientific">Cyphellophora attinorum</name>
    <dbReference type="NCBI Taxonomy" id="1664694"/>
    <lineage>
        <taxon>Eukaryota</taxon>
        <taxon>Fungi</taxon>
        <taxon>Dikarya</taxon>
        <taxon>Ascomycota</taxon>
        <taxon>Pezizomycotina</taxon>
        <taxon>Eurotiomycetes</taxon>
        <taxon>Chaetothyriomycetidae</taxon>
        <taxon>Chaetothyriales</taxon>
        <taxon>Cyphellophoraceae</taxon>
        <taxon>Cyphellophora</taxon>
    </lineage>
</organism>
<evidence type="ECO:0000256" key="12">
    <source>
        <dbReference type="ARBA" id="ARBA00023288"/>
    </source>
</evidence>
<keyword evidence="14" id="KW-0479">Metal-binding</keyword>
<dbReference type="OrthoDB" id="2496787at2759"/>
<evidence type="ECO:0000256" key="6">
    <source>
        <dbReference type="ARBA" id="ARBA00022622"/>
    </source>
</evidence>
<feature type="disulfide bond" evidence="14">
    <location>
        <begin position="27"/>
        <end position="67"/>
    </location>
</feature>
<keyword evidence="20" id="KW-1185">Reference proteome</keyword>
<evidence type="ECO:0000256" key="9">
    <source>
        <dbReference type="ARBA" id="ARBA00022989"/>
    </source>
</evidence>
<evidence type="ECO:0000256" key="3">
    <source>
        <dbReference type="ARBA" id="ARBA00004613"/>
    </source>
</evidence>
<dbReference type="VEuPathDB" id="FungiDB:AB675_2050"/>
<evidence type="ECO:0000259" key="18">
    <source>
        <dbReference type="PROSITE" id="PS52012"/>
    </source>
</evidence>
<keyword evidence="6" id="KW-0325">Glycoprotein</keyword>
<feature type="transmembrane region" description="Helical" evidence="16">
    <location>
        <begin position="126"/>
        <end position="148"/>
    </location>
</feature>
<feature type="disulfide bond" evidence="14">
    <location>
        <begin position="41"/>
        <end position="48"/>
    </location>
</feature>
<dbReference type="PANTHER" id="PTHR33048:SF143">
    <property type="entry name" value="EXTRACELLULAR MEMBRANE PROTEIN CFEM DOMAIN-CONTAINING PROTEIN-RELATED"/>
    <property type="match status" value="1"/>
</dbReference>
<evidence type="ECO:0000256" key="10">
    <source>
        <dbReference type="ARBA" id="ARBA00023136"/>
    </source>
</evidence>
<feature type="compositionally biased region" description="Polar residues" evidence="15">
    <location>
        <begin position="438"/>
        <end position="451"/>
    </location>
</feature>
<evidence type="ECO:0000256" key="7">
    <source>
        <dbReference type="ARBA" id="ARBA00022692"/>
    </source>
</evidence>
<dbReference type="AlphaFoldDB" id="A0A0N1HUK5"/>
<keyword evidence="6" id="KW-0336">GPI-anchor</keyword>
<accession>A0A0N1HUK5</accession>
<comment type="similarity">
    <text evidence="13">Belongs to the SAT4 family.</text>
</comment>
<dbReference type="InterPro" id="IPR049326">
    <property type="entry name" value="Rhodopsin_dom_fungi"/>
</dbReference>
<name>A0A0N1HUK5_9EURO</name>
<dbReference type="Pfam" id="PF20684">
    <property type="entry name" value="Fung_rhodopsin"/>
    <property type="match status" value="1"/>
</dbReference>
<dbReference type="GeneID" id="28733870"/>
<feature type="transmembrane region" description="Helical" evidence="16">
    <location>
        <begin position="206"/>
        <end position="228"/>
    </location>
</feature>
<evidence type="ECO:0000256" key="11">
    <source>
        <dbReference type="ARBA" id="ARBA00023157"/>
    </source>
</evidence>
<feature type="disulfide bond" evidence="14">
    <location>
        <begin position="31"/>
        <end position="62"/>
    </location>
</feature>
<dbReference type="RefSeq" id="XP_018003048.1">
    <property type="nucleotide sequence ID" value="XM_018141990.1"/>
</dbReference>
<dbReference type="PROSITE" id="PS52012">
    <property type="entry name" value="CFEM"/>
    <property type="match status" value="1"/>
</dbReference>
<gene>
    <name evidence="19" type="ORF">AB675_2050</name>
</gene>
<dbReference type="GO" id="GO:0098552">
    <property type="term" value="C:side of membrane"/>
    <property type="evidence" value="ECO:0007669"/>
    <property type="project" value="UniProtKB-KW"/>
</dbReference>
<sequence>MRTLLVFLLLLTRTEAQVAAISEIPTCALQCMIKALPSTGCTATDVGCLCRSEALWSQTQACATTACSVKDLLTSSRVGAELCQLPQRDRTTLVPILSTILCVLAFITLVIRLVSRRPELTGPFGWDDAIVTLAYILAVPVVVFAHIGCPKGLGKDIWMVQFPEIPNILRLFYLCQGFYVSSVNLVKIALLLFLLRVFPNYWFRRLCWLMIGIVALFGTAFTMFSIFQCSPINHVWNQWDGLHEGKCINIYVGSYVNAAINMTLDIAILLMPMPMLIKLNATYSRRRKVHIMIMFSVGIVVTVFSALRVRTLVSFGNLVNPTWDYVDVAIWSISEMFFGIICCCLPANKVFFMRILPHWIGFTRLGSTAPSGPSNDKLESTSRGTSKFLRKSGKAPRIATAALTNVSAFGDPEDNREFTPLPSHSTDQVPLQNRGHRTSTTAFGTTSRPQNVYQGTWEKGQFNRGGAVVSTRQFS</sequence>
<evidence type="ECO:0000256" key="14">
    <source>
        <dbReference type="PROSITE-ProRule" id="PRU01356"/>
    </source>
</evidence>
<feature type="domain" description="CFEM" evidence="18">
    <location>
        <begin position="1"/>
        <end position="108"/>
    </location>
</feature>
<keyword evidence="5" id="KW-0964">Secreted</keyword>
<evidence type="ECO:0000256" key="2">
    <source>
        <dbReference type="ARBA" id="ARBA00004589"/>
    </source>
</evidence>
<evidence type="ECO:0000256" key="16">
    <source>
        <dbReference type="SAM" id="Phobius"/>
    </source>
</evidence>
<dbReference type="EMBL" id="LFJN01000006">
    <property type="protein sequence ID" value="KPI43085.1"/>
    <property type="molecule type" value="Genomic_DNA"/>
</dbReference>
<comment type="similarity">
    <text evidence="4">Belongs to the RBT5 family.</text>
</comment>
<protein>
    <recommendedName>
        <fullName evidence="18">CFEM domain-containing protein</fullName>
    </recommendedName>
</protein>
<evidence type="ECO:0000313" key="20">
    <source>
        <dbReference type="Proteomes" id="UP000038010"/>
    </source>
</evidence>